<reference evidence="3" key="1">
    <citation type="submission" date="2011-04" db="EMBL/GenBank/DDBJ databases">
        <title>The complete genome of Treponema brennaborense DSM 12168.</title>
        <authorList>
            <person name="Lucas S."/>
            <person name="Han J."/>
            <person name="Lapidus A."/>
            <person name="Bruce D."/>
            <person name="Goodwin L."/>
            <person name="Pitluck S."/>
            <person name="Peters L."/>
            <person name="Kyrpides N."/>
            <person name="Mavromatis K."/>
            <person name="Ivanova N."/>
            <person name="Mikhailova N."/>
            <person name="Pagani I."/>
            <person name="Teshima H."/>
            <person name="Detter J.C."/>
            <person name="Tapia R."/>
            <person name="Han C."/>
            <person name="Land M."/>
            <person name="Hauser L."/>
            <person name="Markowitz V."/>
            <person name="Cheng J.-F."/>
            <person name="Hugenholtz P."/>
            <person name="Woyke T."/>
            <person name="Wu D."/>
            <person name="Gronow S."/>
            <person name="Wellnitz S."/>
            <person name="Brambilla E."/>
            <person name="Klenk H.-P."/>
            <person name="Eisen J.A."/>
        </authorList>
    </citation>
    <scope>NUCLEOTIDE SEQUENCE [LARGE SCALE GENOMIC DNA]</scope>
    <source>
        <strain evidence="3">DSM 12168 / CIP 105900 / DD5/3</strain>
    </source>
</reference>
<dbReference type="KEGG" id="tbe:Trebr_1614"/>
<dbReference type="RefSeq" id="WP_013758742.1">
    <property type="nucleotide sequence ID" value="NC_015500.1"/>
</dbReference>
<feature type="signal peptide" evidence="1">
    <location>
        <begin position="1"/>
        <end position="22"/>
    </location>
</feature>
<feature type="chain" id="PRO_5003311070" evidence="1">
    <location>
        <begin position="23"/>
        <end position="346"/>
    </location>
</feature>
<dbReference type="Proteomes" id="UP000006546">
    <property type="component" value="Chromosome"/>
</dbReference>
<dbReference type="AlphaFoldDB" id="F4LPP1"/>
<organism evidence="2 3">
    <name type="scientific">Treponema brennaborense (strain DSM 12168 / CIP 105900 / DD5/3)</name>
    <dbReference type="NCBI Taxonomy" id="906968"/>
    <lineage>
        <taxon>Bacteria</taxon>
        <taxon>Pseudomonadati</taxon>
        <taxon>Spirochaetota</taxon>
        <taxon>Spirochaetia</taxon>
        <taxon>Spirochaetales</taxon>
        <taxon>Treponemataceae</taxon>
        <taxon>Treponema</taxon>
    </lineage>
</organism>
<protein>
    <submittedName>
        <fullName evidence="2">Uncharacterized protein</fullName>
    </submittedName>
</protein>
<sequence length="346" mass="36831">MKKVCVCICLCAALSTVPPSFAQSAVRKTGAPVQTAGKTALPADSDALPAASIEDWKRLSQLNGDEYVELFTSYLAAAAASDAQPYALAECLWYACFVQPSLSPDEAASELRRTLETAVSDFIFAVGSGTVSAHVQSDSAYAFFSWLAAARPRPAAAAPVPAMPVFDAAGGFAKPSAEARKVALYRAQVKLERLCESVSARYDDIETAVLEPAEVSAVFSEGALRYVLRRSESAAPVYRALLRSEAAVSEAGEPLAAEIAVAEPEALFERFRALGVAYGFVPASVLPPYSAGIAELTAQDEFAPYYIPARDASLFVSDLAWLSDAVPLYLNRFTALLYRPAGTEEN</sequence>
<dbReference type="STRING" id="906968.Trebr_1614"/>
<accession>F4LPP1</accession>
<evidence type="ECO:0000313" key="3">
    <source>
        <dbReference type="Proteomes" id="UP000006546"/>
    </source>
</evidence>
<name>F4LPP1_TREBD</name>
<dbReference type="HOGENOM" id="CLU_801529_0_0_12"/>
<keyword evidence="1" id="KW-0732">Signal</keyword>
<gene>
    <name evidence="2" type="ordered locus">Trebr_1614</name>
</gene>
<evidence type="ECO:0000256" key="1">
    <source>
        <dbReference type="SAM" id="SignalP"/>
    </source>
</evidence>
<evidence type="ECO:0000313" key="2">
    <source>
        <dbReference type="EMBL" id="AEE17037.1"/>
    </source>
</evidence>
<proteinExistence type="predicted"/>
<dbReference type="EMBL" id="CP002696">
    <property type="protein sequence ID" value="AEE17037.1"/>
    <property type="molecule type" value="Genomic_DNA"/>
</dbReference>
<keyword evidence="3" id="KW-1185">Reference proteome</keyword>